<reference evidence="1" key="2">
    <citation type="submission" date="2015-03" db="EMBL/GenBank/DDBJ databases">
        <title>Genome sequence of Pseudoalteromonas citrea.</title>
        <authorList>
            <person name="Xie B.-B."/>
            <person name="Rong J.-C."/>
            <person name="Qin Q.-L."/>
            <person name="Zhang Y.-Z."/>
        </authorList>
    </citation>
    <scope>NUCLEOTIDE SEQUENCE</scope>
    <source>
        <strain evidence="1">DSM 8771</strain>
    </source>
</reference>
<dbReference type="AlphaFoldDB" id="A0AAD4AEC9"/>
<comment type="caution">
    <text evidence="1">The sequence shown here is derived from an EMBL/GenBank/DDBJ whole genome shotgun (WGS) entry which is preliminary data.</text>
</comment>
<dbReference type="EMBL" id="AHBZ03000027">
    <property type="protein sequence ID" value="KAF7764405.1"/>
    <property type="molecule type" value="Genomic_DNA"/>
</dbReference>
<reference evidence="1" key="1">
    <citation type="journal article" date="2012" name="J. Bacteriol.">
        <title>Genome sequences of type strains of seven species of the marine bacterium Pseudoalteromonas.</title>
        <authorList>
            <person name="Xie B.B."/>
            <person name="Shu Y.L."/>
            <person name="Qin Q.L."/>
            <person name="Rong J.C."/>
            <person name="Zhang X.Y."/>
            <person name="Chen X.L."/>
            <person name="Shi M."/>
            <person name="He H.L."/>
            <person name="Zhou B.C."/>
            <person name="Zhang Y.Z."/>
        </authorList>
    </citation>
    <scope>NUCLEOTIDE SEQUENCE</scope>
    <source>
        <strain evidence="1">DSM 8771</strain>
    </source>
</reference>
<name>A0AAD4AEC9_9GAMM</name>
<evidence type="ECO:0000313" key="2">
    <source>
        <dbReference type="Proteomes" id="UP000016487"/>
    </source>
</evidence>
<gene>
    <name evidence="1" type="ORF">PCIT_b0399</name>
</gene>
<organism evidence="1 2">
    <name type="scientific">Pseudoalteromonas citrea</name>
    <dbReference type="NCBI Taxonomy" id="43655"/>
    <lineage>
        <taxon>Bacteria</taxon>
        <taxon>Pseudomonadati</taxon>
        <taxon>Pseudomonadota</taxon>
        <taxon>Gammaproteobacteria</taxon>
        <taxon>Alteromonadales</taxon>
        <taxon>Pseudoalteromonadaceae</taxon>
        <taxon>Pseudoalteromonas</taxon>
    </lineage>
</organism>
<sequence>MYRLGAVCEDAPLLRRSELVSESILLSWLGWALTFVRETVCGVGFSDCV</sequence>
<protein>
    <submittedName>
        <fullName evidence="1">Uncharacterized protein</fullName>
    </submittedName>
</protein>
<proteinExistence type="predicted"/>
<evidence type="ECO:0000313" key="1">
    <source>
        <dbReference type="EMBL" id="KAF7764405.1"/>
    </source>
</evidence>
<accession>A0AAD4AEC9</accession>
<dbReference type="Proteomes" id="UP000016487">
    <property type="component" value="Unassembled WGS sequence"/>
</dbReference>